<gene>
    <name evidence="2" type="ORF">EHUX00137_LOCUS20247</name>
</gene>
<feature type="region of interest" description="Disordered" evidence="1">
    <location>
        <begin position="45"/>
        <end position="99"/>
    </location>
</feature>
<dbReference type="EMBL" id="HBIR01026288">
    <property type="protein sequence ID" value="CAE0553819.1"/>
    <property type="molecule type" value="Transcribed_RNA"/>
</dbReference>
<feature type="compositionally biased region" description="Basic and acidic residues" evidence="1">
    <location>
        <begin position="72"/>
        <end position="84"/>
    </location>
</feature>
<sequence length="293" mass="31492">MSRVEDVLRDMAAAVSDTAEHAMATALAATDVARKSKALRALVAATEGAAAAGSEGESESEGASESDTDAEEDRKGEGEERAAEAEEAEAEEEAEKEAAVLESLAQASPAVLRRISNARSLRKLAGEIGEMQSKMRRLASSSPQLLQSVSVLEKEALFQQLAEVLRAAEAPVLRRWYREAGRGEEAEQAAEELEEHLAGWLCLARRRVAFLFHAADLRGLPVPSSLEARLLRQAALVDFELTAHLVRSLLLLRVPLFAPRAVSRPGGKLAELMRECDAAVESLNPHSSTPPPS</sequence>
<feature type="compositionally biased region" description="Acidic residues" evidence="1">
    <location>
        <begin position="56"/>
        <end position="71"/>
    </location>
</feature>
<accession>A0A7S3WEX7</accession>
<evidence type="ECO:0000256" key="1">
    <source>
        <dbReference type="SAM" id="MobiDB-lite"/>
    </source>
</evidence>
<name>A0A7S3WEX7_EMIHU</name>
<evidence type="ECO:0000313" key="2">
    <source>
        <dbReference type="EMBL" id="CAE0553819.1"/>
    </source>
</evidence>
<feature type="compositionally biased region" description="Acidic residues" evidence="1">
    <location>
        <begin position="85"/>
        <end position="95"/>
    </location>
</feature>
<organism evidence="2">
    <name type="scientific">Emiliania huxleyi</name>
    <name type="common">Coccolithophore</name>
    <name type="synonym">Pontosphaera huxleyi</name>
    <dbReference type="NCBI Taxonomy" id="2903"/>
    <lineage>
        <taxon>Eukaryota</taxon>
        <taxon>Haptista</taxon>
        <taxon>Haptophyta</taxon>
        <taxon>Prymnesiophyceae</taxon>
        <taxon>Isochrysidales</taxon>
        <taxon>Noelaerhabdaceae</taxon>
        <taxon>Emiliania</taxon>
    </lineage>
</organism>
<protein>
    <submittedName>
        <fullName evidence="2">Uncharacterized protein</fullName>
    </submittedName>
</protein>
<feature type="compositionally biased region" description="Low complexity" evidence="1">
    <location>
        <begin position="45"/>
        <end position="55"/>
    </location>
</feature>
<reference evidence="2" key="1">
    <citation type="submission" date="2021-01" db="EMBL/GenBank/DDBJ databases">
        <authorList>
            <person name="Corre E."/>
            <person name="Pelletier E."/>
            <person name="Niang G."/>
            <person name="Scheremetjew M."/>
            <person name="Finn R."/>
            <person name="Kale V."/>
            <person name="Holt S."/>
            <person name="Cochrane G."/>
            <person name="Meng A."/>
            <person name="Brown T."/>
            <person name="Cohen L."/>
        </authorList>
    </citation>
    <scope>NUCLEOTIDE SEQUENCE</scope>
    <source>
        <strain evidence="2">379</strain>
    </source>
</reference>
<proteinExistence type="predicted"/>
<dbReference type="AlphaFoldDB" id="A0A7S3WEX7"/>